<protein>
    <recommendedName>
        <fullName evidence="9">Glycosyl transferase family 8 C-terminal domain-containing protein</fullName>
    </recommendedName>
</protein>
<evidence type="ECO:0000256" key="1">
    <source>
        <dbReference type="ARBA" id="ARBA00001946"/>
    </source>
</evidence>
<dbReference type="InterPro" id="IPR002495">
    <property type="entry name" value="Glyco_trans_8"/>
</dbReference>
<sequence>MYFNENIIKQKIELYRAHEKNSNKKSLHIAYGIDKNFLFGAAISATSVIINNDLSISLHFFIDFIDDEMVSRLEKMAEKFHIDITIYHIDNTPLEKLPIKKWPYSAYYRLIAFDYLGKDINKLLYLDADIVCKGKLDDLTTLDLVDHVCAVVPDIKEMHPKAVERLDLPDLKGVYFNSGVMLVNLEKWNQEQLTSKTISFILENSHLKYPDQDALNVLLIHRTYLLPRKYNCIYTIKSELKDKSHQKYKDLINAESILIHYVGTTKPWNEWSEYPSTAYFSKAYNMSTWCDVPLTKPVTPLQWKKKSKHEFKKGRIINGIVSRVKYIIER</sequence>
<keyword evidence="8" id="KW-0448">Lipopolysaccharide biosynthesis</keyword>
<evidence type="ECO:0000256" key="3">
    <source>
        <dbReference type="ARBA" id="ARBA00006351"/>
    </source>
</evidence>
<evidence type="ECO:0000259" key="9">
    <source>
        <dbReference type="Pfam" id="PF08437"/>
    </source>
</evidence>
<evidence type="ECO:0000256" key="6">
    <source>
        <dbReference type="ARBA" id="ARBA00022723"/>
    </source>
</evidence>
<dbReference type="Gene3D" id="3.90.550.10">
    <property type="entry name" value="Spore Coat Polysaccharide Biosynthesis Protein SpsA, Chain A"/>
    <property type="match status" value="1"/>
</dbReference>
<keyword evidence="5" id="KW-0808">Transferase</keyword>
<gene>
    <name evidence="10" type="ORF">EH207_15370</name>
</gene>
<evidence type="ECO:0000256" key="4">
    <source>
        <dbReference type="ARBA" id="ARBA00022676"/>
    </source>
</evidence>
<reference evidence="10 11" key="1">
    <citation type="submission" date="2018-11" db="EMBL/GenBank/DDBJ databases">
        <title>Genome sequences of Brenneria nigrifluens and Brenneria rubrifaciens.</title>
        <authorList>
            <person name="Poret-Peterson A.T."/>
            <person name="McClean A.E."/>
            <person name="Kluepfel D.A."/>
        </authorList>
    </citation>
    <scope>NUCLEOTIDE SEQUENCE [LARGE SCALE GENOMIC DNA]</scope>
    <source>
        <strain evidence="10 11">6D370</strain>
    </source>
</reference>
<dbReference type="Proteomes" id="UP000299580">
    <property type="component" value="Chromosome"/>
</dbReference>
<organism evidence="10 11">
    <name type="scientific">Brenneria rubrifaciens</name>
    <dbReference type="NCBI Taxonomy" id="55213"/>
    <lineage>
        <taxon>Bacteria</taxon>
        <taxon>Pseudomonadati</taxon>
        <taxon>Pseudomonadota</taxon>
        <taxon>Gammaproteobacteria</taxon>
        <taxon>Enterobacterales</taxon>
        <taxon>Pectobacteriaceae</taxon>
        <taxon>Brenneria</taxon>
    </lineage>
</organism>
<dbReference type="GO" id="GO:0046872">
    <property type="term" value="F:metal ion binding"/>
    <property type="evidence" value="ECO:0007669"/>
    <property type="project" value="UniProtKB-KW"/>
</dbReference>
<dbReference type="InterPro" id="IPR013645">
    <property type="entry name" value="Glyco_transf_8N"/>
</dbReference>
<feature type="domain" description="Glycosyl transferase family 8 C-terminal" evidence="9">
    <location>
        <begin position="274"/>
        <end position="329"/>
    </location>
</feature>
<dbReference type="Pfam" id="PF08437">
    <property type="entry name" value="Glyco_transf_8C"/>
    <property type="match status" value="1"/>
</dbReference>
<evidence type="ECO:0000313" key="10">
    <source>
        <dbReference type="EMBL" id="QCR09778.1"/>
    </source>
</evidence>
<evidence type="ECO:0000256" key="5">
    <source>
        <dbReference type="ARBA" id="ARBA00022679"/>
    </source>
</evidence>
<dbReference type="PANTHER" id="PTHR13778">
    <property type="entry name" value="GLYCOSYLTRANSFERASE 8 DOMAIN-CONTAINING PROTEIN"/>
    <property type="match status" value="1"/>
</dbReference>
<comment type="similarity">
    <text evidence="3">Belongs to the glycosyltransferase 8 family.</text>
</comment>
<dbReference type="GO" id="GO:0008918">
    <property type="term" value="F:lipopolysaccharide 3-alpha-galactosyltransferase activity"/>
    <property type="evidence" value="ECO:0007669"/>
    <property type="project" value="InterPro"/>
</dbReference>
<dbReference type="AlphaFoldDB" id="A0A4P8QRW4"/>
<evidence type="ECO:0000256" key="8">
    <source>
        <dbReference type="ARBA" id="ARBA00022985"/>
    </source>
</evidence>
<comment type="pathway">
    <text evidence="2">Bacterial outer membrane biogenesis; LPS core biosynthesis.</text>
</comment>
<dbReference type="PANTHER" id="PTHR13778:SF64">
    <property type="entry name" value="LIPOPOLYSACCHARIDE 1,2-GLUCOSYLTRANSFERASE"/>
    <property type="match status" value="1"/>
</dbReference>
<keyword evidence="11" id="KW-1185">Reference proteome</keyword>
<comment type="cofactor">
    <cofactor evidence="1">
        <name>Mg(2+)</name>
        <dbReference type="ChEBI" id="CHEBI:18420"/>
    </cofactor>
</comment>
<dbReference type="CDD" id="cd04194">
    <property type="entry name" value="GT8_A4GalT_like"/>
    <property type="match status" value="1"/>
</dbReference>
<evidence type="ECO:0000256" key="7">
    <source>
        <dbReference type="ARBA" id="ARBA00022842"/>
    </source>
</evidence>
<keyword evidence="7" id="KW-0460">Magnesium</keyword>
<accession>A0A4P8QRW4</accession>
<keyword evidence="4" id="KW-0328">Glycosyltransferase</keyword>
<dbReference type="InterPro" id="IPR050748">
    <property type="entry name" value="Glycosyltrans_8_dom-fam"/>
</dbReference>
<name>A0A4P8QRW4_9GAMM</name>
<evidence type="ECO:0000256" key="2">
    <source>
        <dbReference type="ARBA" id="ARBA00004713"/>
    </source>
</evidence>
<keyword evidence="6" id="KW-0479">Metal-binding</keyword>
<dbReference type="EMBL" id="CP034035">
    <property type="protein sequence ID" value="QCR09778.1"/>
    <property type="molecule type" value="Genomic_DNA"/>
</dbReference>
<dbReference type="KEGG" id="brb:EH207_15370"/>
<dbReference type="OrthoDB" id="9807549at2"/>
<proteinExistence type="inferred from homology"/>
<dbReference type="Pfam" id="PF01501">
    <property type="entry name" value="Glyco_transf_8"/>
    <property type="match status" value="1"/>
</dbReference>
<dbReference type="SUPFAM" id="SSF53448">
    <property type="entry name" value="Nucleotide-diphospho-sugar transferases"/>
    <property type="match status" value="1"/>
</dbReference>
<dbReference type="InterPro" id="IPR029044">
    <property type="entry name" value="Nucleotide-diphossugar_trans"/>
</dbReference>
<dbReference type="RefSeq" id="WP_137714782.1">
    <property type="nucleotide sequence ID" value="NZ_CP034035.1"/>
</dbReference>
<evidence type="ECO:0000313" key="11">
    <source>
        <dbReference type="Proteomes" id="UP000299580"/>
    </source>
</evidence>